<dbReference type="GO" id="GO:0003676">
    <property type="term" value="F:nucleic acid binding"/>
    <property type="evidence" value="ECO:0007669"/>
    <property type="project" value="InterPro"/>
</dbReference>
<dbReference type="GO" id="GO:0008168">
    <property type="term" value="F:methyltransferase activity"/>
    <property type="evidence" value="ECO:0007669"/>
    <property type="project" value="UniProtKB-KW"/>
</dbReference>
<feature type="region of interest" description="Disordered" evidence="1">
    <location>
        <begin position="156"/>
        <end position="184"/>
    </location>
</feature>
<dbReference type="OrthoDB" id="269872at2759"/>
<dbReference type="Proteomes" id="UP000248349">
    <property type="component" value="Unassembled WGS sequence"/>
</dbReference>
<organism evidence="2 3">
    <name type="scientific">Aspergillus saccharolyticus JOP 1030-1</name>
    <dbReference type="NCBI Taxonomy" id="1450539"/>
    <lineage>
        <taxon>Eukaryota</taxon>
        <taxon>Fungi</taxon>
        <taxon>Dikarya</taxon>
        <taxon>Ascomycota</taxon>
        <taxon>Pezizomycotina</taxon>
        <taxon>Eurotiomycetes</taxon>
        <taxon>Eurotiomycetidae</taxon>
        <taxon>Eurotiales</taxon>
        <taxon>Aspergillaceae</taxon>
        <taxon>Aspergillus</taxon>
        <taxon>Aspergillus subgen. Circumdati</taxon>
    </lineage>
</organism>
<dbReference type="InterPro" id="IPR050320">
    <property type="entry name" value="N5-glutamine_MTase"/>
</dbReference>
<dbReference type="RefSeq" id="XP_025427303.1">
    <property type="nucleotide sequence ID" value="XM_025578385.1"/>
</dbReference>
<dbReference type="PROSITE" id="PS00092">
    <property type="entry name" value="N6_MTASE"/>
    <property type="match status" value="1"/>
</dbReference>
<keyword evidence="2" id="KW-0808">Transferase</keyword>
<feature type="compositionally biased region" description="Basic and acidic residues" evidence="1">
    <location>
        <begin position="55"/>
        <end position="73"/>
    </location>
</feature>
<sequence length="425" mass="46864">MPRLANSTILKAYRQSPLLPLLLRECRTLDSARNELRWLRQHAIDIAQERRERDYEAHVAQHYASHSEPRPSPDDPAPTPSSPHRTRRIARARPTGWRRTLRTLCHARSRGTPLQYLLGDQPFGDLTILCRKGVLIPRNDTESFTYAAAEQILTRFPPPSPSNAVDKSPIATATPTTPTPAHPNNGPLRILDLCTGTGCIALLLHDLLAPSYPSLKILGVDINPLAIQLSRRNLHHNTALGWLSTRAPAELEFRLGDVLSTPSSFSGSAHNIAALETILPQIPEFLDPTPLQGDSGVKVDIIISNPPYISREAFVDGTTERSVRVFEPVGALVPPELADSEVVAVGCRGEDVFYARIAGMAGRVGARMVLFECGDYGQGERVMELFRQVEGRWEVRIWEDAMGTEGGEAGRRERACLVVAKRAEG</sequence>
<dbReference type="AlphaFoldDB" id="A0A318Z210"/>
<keyword evidence="3" id="KW-1185">Reference proteome</keyword>
<dbReference type="GeneID" id="37079614"/>
<proteinExistence type="predicted"/>
<evidence type="ECO:0000313" key="2">
    <source>
        <dbReference type="EMBL" id="PYH41321.1"/>
    </source>
</evidence>
<dbReference type="InterPro" id="IPR029063">
    <property type="entry name" value="SAM-dependent_MTases_sf"/>
</dbReference>
<accession>A0A318Z210</accession>
<dbReference type="EMBL" id="KZ821266">
    <property type="protein sequence ID" value="PYH41321.1"/>
    <property type="molecule type" value="Genomic_DNA"/>
</dbReference>
<dbReference type="PANTHER" id="PTHR18895">
    <property type="entry name" value="HEMK METHYLTRANSFERASE"/>
    <property type="match status" value="1"/>
</dbReference>
<gene>
    <name evidence="2" type="ORF">BP01DRAFT_395241</name>
</gene>
<protein>
    <submittedName>
        <fullName evidence="2">S-adenosyl-L-methionine-dependent methyltransferase</fullName>
    </submittedName>
</protein>
<dbReference type="CDD" id="cd02440">
    <property type="entry name" value="AdoMet_MTases"/>
    <property type="match status" value="1"/>
</dbReference>
<evidence type="ECO:0000313" key="3">
    <source>
        <dbReference type="Proteomes" id="UP000248349"/>
    </source>
</evidence>
<dbReference type="Gene3D" id="3.40.50.150">
    <property type="entry name" value="Vaccinia Virus protein VP39"/>
    <property type="match status" value="1"/>
</dbReference>
<dbReference type="PANTHER" id="PTHR18895:SF74">
    <property type="entry name" value="MTRF1L RELEASE FACTOR GLUTAMINE METHYLTRANSFERASE"/>
    <property type="match status" value="1"/>
</dbReference>
<dbReference type="STRING" id="1450539.A0A318Z210"/>
<feature type="region of interest" description="Disordered" evidence="1">
    <location>
        <begin position="55"/>
        <end position="91"/>
    </location>
</feature>
<evidence type="ECO:0000256" key="1">
    <source>
        <dbReference type="SAM" id="MobiDB-lite"/>
    </source>
</evidence>
<dbReference type="SUPFAM" id="SSF53335">
    <property type="entry name" value="S-adenosyl-L-methionine-dependent methyltransferases"/>
    <property type="match status" value="1"/>
</dbReference>
<name>A0A318Z210_9EURO</name>
<reference evidence="2 3" key="1">
    <citation type="submission" date="2016-12" db="EMBL/GenBank/DDBJ databases">
        <title>The genomes of Aspergillus section Nigri reveals drivers in fungal speciation.</title>
        <authorList>
            <consortium name="DOE Joint Genome Institute"/>
            <person name="Vesth T.C."/>
            <person name="Nybo J."/>
            <person name="Theobald S."/>
            <person name="Brandl J."/>
            <person name="Frisvad J.C."/>
            <person name="Nielsen K.F."/>
            <person name="Lyhne E.K."/>
            <person name="Kogle M.E."/>
            <person name="Kuo A."/>
            <person name="Riley R."/>
            <person name="Clum A."/>
            <person name="Nolan M."/>
            <person name="Lipzen A."/>
            <person name="Salamov A."/>
            <person name="Henrissat B."/>
            <person name="Wiebenga A."/>
            <person name="De Vries R.P."/>
            <person name="Grigoriev I.V."/>
            <person name="Mortensen U.H."/>
            <person name="Andersen M.R."/>
            <person name="Baker S.E."/>
        </authorList>
    </citation>
    <scope>NUCLEOTIDE SEQUENCE [LARGE SCALE GENOMIC DNA]</scope>
    <source>
        <strain evidence="2 3">JOP 1030-1</strain>
    </source>
</reference>
<dbReference type="GO" id="GO:0032259">
    <property type="term" value="P:methylation"/>
    <property type="evidence" value="ECO:0007669"/>
    <property type="project" value="UniProtKB-KW"/>
</dbReference>
<dbReference type="GO" id="GO:0005739">
    <property type="term" value="C:mitochondrion"/>
    <property type="evidence" value="ECO:0007669"/>
    <property type="project" value="TreeGrafter"/>
</dbReference>
<keyword evidence="2" id="KW-0489">Methyltransferase</keyword>
<dbReference type="InterPro" id="IPR002052">
    <property type="entry name" value="DNA_methylase_N6_adenine_CS"/>
</dbReference>